<dbReference type="GO" id="GO:0009022">
    <property type="term" value="F:tRNA nucleotidyltransferase activity"/>
    <property type="evidence" value="ECO:0007669"/>
    <property type="project" value="UniProtKB-UniRule"/>
</dbReference>
<evidence type="ECO:0000256" key="5">
    <source>
        <dbReference type="ARBA" id="ARBA00022884"/>
    </source>
</evidence>
<evidence type="ECO:0000313" key="11">
    <source>
        <dbReference type="Proteomes" id="UP000067626"/>
    </source>
</evidence>
<dbReference type="NCBIfam" id="TIGR01966">
    <property type="entry name" value="RNasePH"/>
    <property type="match status" value="1"/>
</dbReference>
<dbReference type="InterPro" id="IPR015847">
    <property type="entry name" value="ExoRNase_PH_dom2"/>
</dbReference>
<feature type="region of interest" description="Disordered" evidence="7">
    <location>
        <begin position="66"/>
        <end position="89"/>
    </location>
</feature>
<dbReference type="InterPro" id="IPR050080">
    <property type="entry name" value="RNase_PH"/>
</dbReference>
<gene>
    <name evidence="6 10" type="primary">rph</name>
    <name evidence="10" type="ORF">CMC5_007260</name>
</gene>
<comment type="catalytic activity">
    <reaction evidence="6">
        <text>tRNA(n+1) + phosphate = tRNA(n) + a ribonucleoside 5'-diphosphate</text>
        <dbReference type="Rhea" id="RHEA:10628"/>
        <dbReference type="Rhea" id="RHEA-COMP:17343"/>
        <dbReference type="Rhea" id="RHEA-COMP:17344"/>
        <dbReference type="ChEBI" id="CHEBI:43474"/>
        <dbReference type="ChEBI" id="CHEBI:57930"/>
        <dbReference type="ChEBI" id="CHEBI:173114"/>
        <dbReference type="EC" id="2.7.7.56"/>
    </reaction>
</comment>
<dbReference type="InterPro" id="IPR002381">
    <property type="entry name" value="RNase_PH_bac-type"/>
</dbReference>
<dbReference type="GO" id="GO:0008033">
    <property type="term" value="P:tRNA processing"/>
    <property type="evidence" value="ECO:0007669"/>
    <property type="project" value="UniProtKB-UniRule"/>
</dbReference>
<feature type="domain" description="Exoribonuclease phosphorolytic" evidence="9">
    <location>
        <begin position="159"/>
        <end position="224"/>
    </location>
</feature>
<dbReference type="GO" id="GO:0031125">
    <property type="term" value="P:rRNA 3'-end processing"/>
    <property type="evidence" value="ECO:0007669"/>
    <property type="project" value="UniProtKB-ARBA"/>
</dbReference>
<keyword evidence="2 6" id="KW-0698">rRNA processing</keyword>
<evidence type="ECO:0000256" key="7">
    <source>
        <dbReference type="SAM" id="MobiDB-lite"/>
    </source>
</evidence>
<dbReference type="FunFam" id="3.30.230.70:FF:000003">
    <property type="entry name" value="Ribonuclease PH"/>
    <property type="match status" value="1"/>
</dbReference>
<dbReference type="HAMAP" id="MF_00564">
    <property type="entry name" value="RNase_PH"/>
    <property type="match status" value="1"/>
</dbReference>
<comment type="subunit">
    <text evidence="6">Homohexameric ring arranged as a trimer of dimers.</text>
</comment>
<protein>
    <recommendedName>
        <fullName evidence="6">Ribonuclease PH</fullName>
        <shortName evidence="6">RNase PH</shortName>
        <ecNumber evidence="6">2.7.7.56</ecNumber>
    </recommendedName>
    <alternativeName>
        <fullName evidence="6">tRNA nucleotidyltransferase</fullName>
    </alternativeName>
</protein>
<evidence type="ECO:0000313" key="10">
    <source>
        <dbReference type="EMBL" id="AKT36607.1"/>
    </source>
</evidence>
<dbReference type="Gene3D" id="3.30.230.70">
    <property type="entry name" value="GHMP Kinase, N-terminal domain"/>
    <property type="match status" value="1"/>
</dbReference>
<comment type="function">
    <text evidence="6">Phosphorolytic 3'-5' exoribonuclease that plays an important role in tRNA 3'-end maturation. Removes nucleotide residues following the 3'-CCA terminus of tRNAs; can also add nucleotides to the ends of RNA molecules by using nucleoside diphosphates as substrates, but this may not be physiologically important. Probably plays a role in initiation of 16S rRNA degradation (leading to ribosome degradation) during starvation.</text>
</comment>
<feature type="binding site" evidence="6">
    <location>
        <begin position="126"/>
        <end position="128"/>
    </location>
    <ligand>
        <name>phosphate</name>
        <dbReference type="ChEBI" id="CHEBI:43474"/>
        <note>substrate</note>
    </ligand>
</feature>
<dbReference type="SUPFAM" id="SSF55666">
    <property type="entry name" value="Ribonuclease PH domain 2-like"/>
    <property type="match status" value="1"/>
</dbReference>
<dbReference type="EMBL" id="CP012159">
    <property type="protein sequence ID" value="AKT36607.1"/>
    <property type="molecule type" value="Genomic_DNA"/>
</dbReference>
<proteinExistence type="inferred from homology"/>
<dbReference type="AlphaFoldDB" id="A0A0K1E7G2"/>
<dbReference type="InterPro" id="IPR020568">
    <property type="entry name" value="Ribosomal_Su5_D2-typ_SF"/>
</dbReference>
<dbReference type="STRING" id="52.CMC5_007260"/>
<keyword evidence="6" id="KW-0808">Transferase</keyword>
<keyword evidence="11" id="KW-1185">Reference proteome</keyword>
<feature type="compositionally biased region" description="Basic and acidic residues" evidence="7">
    <location>
        <begin position="73"/>
        <end position="82"/>
    </location>
</feature>
<evidence type="ECO:0000256" key="1">
    <source>
        <dbReference type="ARBA" id="ARBA00006678"/>
    </source>
</evidence>
<evidence type="ECO:0000256" key="2">
    <source>
        <dbReference type="ARBA" id="ARBA00022552"/>
    </source>
</evidence>
<keyword evidence="4 6" id="KW-0819">tRNA processing</keyword>
<dbReference type="PATRIC" id="fig|52.7.peg.776"/>
<accession>A0A0K1E7G2</accession>
<dbReference type="Proteomes" id="UP000067626">
    <property type="component" value="Chromosome"/>
</dbReference>
<keyword evidence="6" id="KW-0548">Nucleotidyltransferase</keyword>
<dbReference type="EC" id="2.7.7.56" evidence="6"/>
<dbReference type="RefSeq" id="WP_050429108.1">
    <property type="nucleotide sequence ID" value="NZ_CP012159.1"/>
</dbReference>
<evidence type="ECO:0000256" key="3">
    <source>
        <dbReference type="ARBA" id="ARBA00022555"/>
    </source>
</evidence>
<dbReference type="KEGG" id="ccro:CMC5_007260"/>
<dbReference type="GO" id="GO:0000049">
    <property type="term" value="F:tRNA binding"/>
    <property type="evidence" value="ECO:0007669"/>
    <property type="project" value="UniProtKB-UniRule"/>
</dbReference>
<keyword evidence="3 6" id="KW-0820">tRNA-binding</keyword>
<dbReference type="Pfam" id="PF01138">
    <property type="entry name" value="RNase_PH"/>
    <property type="match status" value="1"/>
</dbReference>
<evidence type="ECO:0000256" key="6">
    <source>
        <dbReference type="HAMAP-Rule" id="MF_00564"/>
    </source>
</evidence>
<sequence>MNRLDGRAADQPRPVEVTTGFQRNAEGSVLYRAGRTVVLCTASVDPTVPPWMAGKGRGWLTAEYQMHPRSSPTRRESRDGRGKAPSGRTQEIQRLIGRSLRAALDLRRLGEMSITIDCDVLEADGGTRTASITGGFIALALALSRLHGSGLLTEPVLRDQVTAISVGHLEEGLALDLVYTEDSTARVDLNLVATPRGGIVEVQATAEDEAIPRHEMDRMIDLGFVGVRALAKTQLEALAHAGVDLPMLFQPERWVVL</sequence>
<keyword evidence="5" id="KW-0694">RNA-binding</keyword>
<dbReference type="PANTHER" id="PTHR11953">
    <property type="entry name" value="EXOSOME COMPLEX COMPONENT"/>
    <property type="match status" value="1"/>
</dbReference>
<dbReference type="InterPro" id="IPR027408">
    <property type="entry name" value="PNPase/RNase_PH_dom_sf"/>
</dbReference>
<evidence type="ECO:0000259" key="9">
    <source>
        <dbReference type="Pfam" id="PF03725"/>
    </source>
</evidence>
<dbReference type="InterPro" id="IPR036345">
    <property type="entry name" value="ExoRNase_PH_dom2_sf"/>
</dbReference>
<dbReference type="GO" id="GO:0016075">
    <property type="term" value="P:rRNA catabolic process"/>
    <property type="evidence" value="ECO:0007669"/>
    <property type="project" value="UniProtKB-UniRule"/>
</dbReference>
<dbReference type="GO" id="GO:0000175">
    <property type="term" value="F:3'-5'-RNA exonuclease activity"/>
    <property type="evidence" value="ECO:0007669"/>
    <property type="project" value="UniProtKB-UniRule"/>
</dbReference>
<dbReference type="PANTHER" id="PTHR11953:SF0">
    <property type="entry name" value="EXOSOME COMPLEX COMPONENT RRP41"/>
    <property type="match status" value="1"/>
</dbReference>
<evidence type="ECO:0000256" key="4">
    <source>
        <dbReference type="ARBA" id="ARBA00022694"/>
    </source>
</evidence>
<name>A0A0K1E7G2_CHOCO</name>
<evidence type="ECO:0000259" key="8">
    <source>
        <dbReference type="Pfam" id="PF01138"/>
    </source>
</evidence>
<feature type="binding site" evidence="6">
    <location>
        <position position="88"/>
    </location>
    <ligand>
        <name>phosphate</name>
        <dbReference type="ChEBI" id="CHEBI:43474"/>
        <note>substrate</note>
    </ligand>
</feature>
<comment type="similarity">
    <text evidence="1 6">Belongs to the RNase PH family.</text>
</comment>
<feature type="domain" description="Exoribonuclease phosphorolytic" evidence="8">
    <location>
        <begin position="12"/>
        <end position="142"/>
    </location>
</feature>
<dbReference type="Pfam" id="PF03725">
    <property type="entry name" value="RNase_PH_C"/>
    <property type="match status" value="1"/>
</dbReference>
<dbReference type="InterPro" id="IPR001247">
    <property type="entry name" value="ExoRNase_PH_dom1"/>
</dbReference>
<organism evidence="10 11">
    <name type="scientific">Chondromyces crocatus</name>
    <dbReference type="NCBI Taxonomy" id="52"/>
    <lineage>
        <taxon>Bacteria</taxon>
        <taxon>Pseudomonadati</taxon>
        <taxon>Myxococcota</taxon>
        <taxon>Polyangia</taxon>
        <taxon>Polyangiales</taxon>
        <taxon>Polyangiaceae</taxon>
        <taxon>Chondromyces</taxon>
    </lineage>
</organism>
<dbReference type="SUPFAM" id="SSF54211">
    <property type="entry name" value="Ribosomal protein S5 domain 2-like"/>
    <property type="match status" value="1"/>
</dbReference>
<reference evidence="10 11" key="1">
    <citation type="submission" date="2015-07" db="EMBL/GenBank/DDBJ databases">
        <title>Genome analysis of myxobacterium Chondromyces crocatus Cm c5 reveals a high potential for natural compound synthesis and the genetic basis for the loss of fruiting body formation.</title>
        <authorList>
            <person name="Zaburannyi N."/>
            <person name="Bunk B."/>
            <person name="Maier J."/>
            <person name="Overmann J."/>
            <person name="Mueller R."/>
        </authorList>
    </citation>
    <scope>NUCLEOTIDE SEQUENCE [LARGE SCALE GENOMIC DNA]</scope>
    <source>
        <strain evidence="10 11">Cm c5</strain>
    </source>
</reference>
<dbReference type="OrthoDB" id="9802265at2"/>